<reference evidence="2" key="1">
    <citation type="journal article" date="2012" name="Science">
        <title>The Paleozoic origin of enzymatic lignin decomposition reconstructed from 31 fungal genomes.</title>
        <authorList>
            <person name="Floudas D."/>
            <person name="Binder M."/>
            <person name="Riley R."/>
            <person name="Barry K."/>
            <person name="Blanchette R.A."/>
            <person name="Henrissat B."/>
            <person name="Martinez A.T."/>
            <person name="Otillar R."/>
            <person name="Spatafora J.W."/>
            <person name="Yadav J.S."/>
            <person name="Aerts A."/>
            <person name="Benoit I."/>
            <person name="Boyd A."/>
            <person name="Carlson A."/>
            <person name="Copeland A."/>
            <person name="Coutinho P.M."/>
            <person name="de Vries R.P."/>
            <person name="Ferreira P."/>
            <person name="Findley K."/>
            <person name="Foster B."/>
            <person name="Gaskell J."/>
            <person name="Glotzer D."/>
            <person name="Gorecki P."/>
            <person name="Heitman J."/>
            <person name="Hesse C."/>
            <person name="Hori C."/>
            <person name="Igarashi K."/>
            <person name="Jurgens J.A."/>
            <person name="Kallen N."/>
            <person name="Kersten P."/>
            <person name="Kohler A."/>
            <person name="Kuees U."/>
            <person name="Kumar T.K.A."/>
            <person name="Kuo A."/>
            <person name="LaButti K."/>
            <person name="Larrondo L.F."/>
            <person name="Lindquist E."/>
            <person name="Ling A."/>
            <person name="Lombard V."/>
            <person name="Lucas S."/>
            <person name="Lundell T."/>
            <person name="Martin R."/>
            <person name="McLaughlin D.J."/>
            <person name="Morgenstern I."/>
            <person name="Morin E."/>
            <person name="Murat C."/>
            <person name="Nagy L.G."/>
            <person name="Nolan M."/>
            <person name="Ohm R.A."/>
            <person name="Patyshakuliyeva A."/>
            <person name="Rokas A."/>
            <person name="Ruiz-Duenas F.J."/>
            <person name="Sabat G."/>
            <person name="Salamov A."/>
            <person name="Samejima M."/>
            <person name="Schmutz J."/>
            <person name="Slot J.C."/>
            <person name="St John F."/>
            <person name="Stenlid J."/>
            <person name="Sun H."/>
            <person name="Sun S."/>
            <person name="Syed K."/>
            <person name="Tsang A."/>
            <person name="Wiebenga A."/>
            <person name="Young D."/>
            <person name="Pisabarro A."/>
            <person name="Eastwood D.C."/>
            <person name="Martin F."/>
            <person name="Cullen D."/>
            <person name="Grigoriev I.V."/>
            <person name="Hibbett D.S."/>
        </authorList>
    </citation>
    <scope>NUCLEOTIDE SEQUENCE [LARGE SCALE GENOMIC DNA]</scope>
    <source>
        <strain evidence="2">TFB10046</strain>
    </source>
</reference>
<gene>
    <name evidence="1" type="ORF">AURDEDRAFT_177408</name>
</gene>
<dbReference type="Proteomes" id="UP000006514">
    <property type="component" value="Unassembled WGS sequence"/>
</dbReference>
<proteinExistence type="predicted"/>
<evidence type="ECO:0008006" key="3">
    <source>
        <dbReference type="Google" id="ProtNLM"/>
    </source>
</evidence>
<dbReference type="AlphaFoldDB" id="J0WME2"/>
<dbReference type="SUPFAM" id="SSF52047">
    <property type="entry name" value="RNI-like"/>
    <property type="match status" value="1"/>
</dbReference>
<dbReference type="KEGG" id="adl:AURDEDRAFT_177408"/>
<organism evidence="1 2">
    <name type="scientific">Auricularia subglabra (strain TFB-10046 / SS5)</name>
    <name type="common">White-rot fungus</name>
    <name type="synonym">Auricularia delicata (strain TFB10046)</name>
    <dbReference type="NCBI Taxonomy" id="717982"/>
    <lineage>
        <taxon>Eukaryota</taxon>
        <taxon>Fungi</taxon>
        <taxon>Dikarya</taxon>
        <taxon>Basidiomycota</taxon>
        <taxon>Agaricomycotina</taxon>
        <taxon>Agaricomycetes</taxon>
        <taxon>Auriculariales</taxon>
        <taxon>Auriculariaceae</taxon>
        <taxon>Auricularia</taxon>
    </lineage>
</organism>
<accession>J0WME2</accession>
<evidence type="ECO:0000313" key="1">
    <source>
        <dbReference type="EMBL" id="EJD33505.1"/>
    </source>
</evidence>
<name>J0WME2_AURST</name>
<dbReference type="EMBL" id="JH688197">
    <property type="protein sequence ID" value="EJD33505.1"/>
    <property type="molecule type" value="Genomic_DNA"/>
</dbReference>
<dbReference type="InParanoid" id="J0WME2"/>
<sequence>MGTLAGLLRRAGNSPVDVHVTHISFFDLHEIVRILGDHIYHIRTLALYTSAPKLDHFHIHVVYGLFEKPAPLLEVVDIQLFSRSFFEDCLKIDALQDPSLRLPPPLLRQAPKLRQLSFQTMTFPQTAGDGFLAVTRLEIDGVFLSADQMSAIVSLPCLRNLHLEIAGCALPNAQPPPTFRLDELWLYGMWQTRESIPDMLPSALQYLGFPHIPHFITDNWDVLDLVLSSLSHRSTLLVDYWRDLNDPNAVTGVACRLIDHRGLIFDLVGILFVVAPFDLDLCILANLVEIEIPYDELTGVQSDFDLPKLERLCLRVRAGETARWKPERLLEGRISCPNLHTVELWNYPEHSTVSMASAQLLHFISHLLDLSPRRAVDIVLRGVAVVYSSELGLLDHVVGTVRDDVRPAPPPFGLELQTRWHASVQ</sequence>
<keyword evidence="2" id="KW-1185">Reference proteome</keyword>
<evidence type="ECO:0000313" key="2">
    <source>
        <dbReference type="Proteomes" id="UP000006514"/>
    </source>
</evidence>
<protein>
    <recommendedName>
        <fullName evidence="3">F-box domain-containing protein</fullName>
    </recommendedName>
</protein>